<gene>
    <name evidence="1" type="ORF">DFP77_12113</name>
</gene>
<dbReference type="Pfam" id="PF11902">
    <property type="entry name" value="DUF3422"/>
    <property type="match status" value="1"/>
</dbReference>
<accession>A0A368ZZ47</accession>
<comment type="caution">
    <text evidence="1">The sequence shown here is derived from an EMBL/GenBank/DDBJ whole genome shotgun (WGS) entry which is preliminary data.</text>
</comment>
<dbReference type="AlphaFoldDB" id="A0A368ZZ47"/>
<evidence type="ECO:0000313" key="2">
    <source>
        <dbReference type="Proteomes" id="UP000253506"/>
    </source>
</evidence>
<protein>
    <submittedName>
        <fullName evidence="1">Putative membrane-anchored protein</fullName>
    </submittedName>
</protein>
<dbReference type="InterPro" id="IPR021830">
    <property type="entry name" value="DUF3422"/>
</dbReference>
<proteinExistence type="predicted"/>
<dbReference type="EMBL" id="QPJQ01000021">
    <property type="protein sequence ID" value="RCX00514.1"/>
    <property type="molecule type" value="Genomic_DNA"/>
</dbReference>
<sequence length="493" mass="56159">MSDDMLGLQEEEAKAEYYRYHWVDYVFYSARVYLNRIFAEQTLTNISWNNTVNQVNNSYGLDVHPLRDSLYAELHSRPFQVLPSPARISYLAVILRPEQKKAEFEHFCSLYQYFSGTPPKEDGACIEVDFGHCKIRRDKHLEFTSYIITHGQVDSRLGFFDQNALSCLPVDWLSTIPGAVIAAFHIAIEDARTIPEPDLALVKSHFEGMRLVGSRPQNGDAQVWTSFQLHSDGCGRFLIYNKNMSDSQLGRMVQRVIEIETYRLMALLALPMARKYNAELVAMDQELAKTTANLSDAIEPLDEQALLSELIEMAAWVEATRAKTTFRFSATRAYHELVLKCLTELKEDEVSGHLTITEFMTRRLTPAVRTCNTAGNHLESLSTRIDRVSDMMRTQVEMSIQSQNQQLLTSMDRRSKIQLAMQHTVEGLSVAAISYYSVGLLKFLIEAVYDKGLNFDKSLVIGLSVPLVVGSVWFATRKIHKRFLLLAKAKEEK</sequence>
<reference evidence="1 2" key="1">
    <citation type="submission" date="2018-07" db="EMBL/GenBank/DDBJ databases">
        <title>Genomic Encyclopedia of Type Strains, Phase III (KMG-III): the genomes of soil and plant-associated and newly described type strains.</title>
        <authorList>
            <person name="Whitman W."/>
        </authorList>
    </citation>
    <scope>NUCLEOTIDE SEQUENCE [LARGE SCALE GENOMIC DNA]</scope>
    <source>
        <strain evidence="1 2">CECT 7731</strain>
    </source>
</reference>
<dbReference type="Proteomes" id="UP000253506">
    <property type="component" value="Unassembled WGS sequence"/>
</dbReference>
<name>A0A368ZZ47_9GAMM</name>
<evidence type="ECO:0000313" key="1">
    <source>
        <dbReference type="EMBL" id="RCX00514.1"/>
    </source>
</evidence>
<organism evidence="1 2">
    <name type="scientific">Marinomonas foliarum</name>
    <dbReference type="NCBI Taxonomy" id="491950"/>
    <lineage>
        <taxon>Bacteria</taxon>
        <taxon>Pseudomonadati</taxon>
        <taxon>Pseudomonadota</taxon>
        <taxon>Gammaproteobacteria</taxon>
        <taxon>Oceanospirillales</taxon>
        <taxon>Oceanospirillaceae</taxon>
        <taxon>Marinomonas</taxon>
    </lineage>
</organism>